<dbReference type="RefSeq" id="WP_231551220.1">
    <property type="nucleotide sequence ID" value="NZ_CCCS020000049.1"/>
</dbReference>
<dbReference type="InterPro" id="IPR025938">
    <property type="entry name" value="RRXRR_dom"/>
</dbReference>
<evidence type="ECO:0000313" key="4">
    <source>
        <dbReference type="EMBL" id="SMH67696.1"/>
    </source>
</evidence>
<dbReference type="PANTHER" id="PTHR33877:SF2">
    <property type="entry name" value="OS07G0170200 PROTEIN"/>
    <property type="match status" value="1"/>
</dbReference>
<dbReference type="PANTHER" id="PTHR33877">
    <property type="entry name" value="SLL1193 PROTEIN"/>
    <property type="match status" value="1"/>
</dbReference>
<dbReference type="Gene3D" id="1.10.30.50">
    <property type="match status" value="1"/>
</dbReference>
<sequence length="532" mass="59188">MLAKGKAPKVPAASARLSAGTDGASYKPSRGDIDRKVRVTSVRKDIGEKMAVFVLDRWKKPLMPCSEKRARMLLERGRARVHHMVPFTIRLVDRLVENSALQPVRLKLDPGSKATGLALVREKETVDVSTGEIIRTLTVLMLLELKHRGHAIRDALTSRGAFRRRRRGNLRYRPARFDNRTKPEGWLAPSLQHRVGTTLAWVERLMRWAPVTALSQELVRFDTQQMQNPEISGTEYQQGTLLGYEVREYLLEKWGRECVYCGVENVPLEIDHIHPRSKGGSDRVSNLTVSCHDCNQAKSNMPVEQFLAKRPERVRKILAQAKAPLRDAAAVNSTRWALFQRLKATGLDVESASGGRTKWNRHQLDIPKEHCLDGACVGHVDAIERWQQPVLSIKATGRGSYQRTRLTKYGFPRGYLTRSKSAFGFHTGDMVKAVVTKGKKSGTWLGRVAIRASGSFNIQTAVCKTGNGLVQGGIHHRFCTLIQRADGYGYSWTKIASTSARTNTQGDAEMGRSVTAALSLPGLNPGVSRATG</sequence>
<keyword evidence="5" id="KW-1185">Reference proteome</keyword>
<dbReference type="InterPro" id="IPR047693">
    <property type="entry name" value="RNA-guided_IscB-like"/>
</dbReference>
<dbReference type="AlphaFoldDB" id="A0A060USP0"/>
<dbReference type="InterPro" id="IPR052892">
    <property type="entry name" value="NA-targeting_endonuclease"/>
</dbReference>
<proteinExistence type="predicted"/>
<dbReference type="Pfam" id="PF01844">
    <property type="entry name" value="HNH"/>
    <property type="match status" value="1"/>
</dbReference>
<dbReference type="SMART" id="SM00507">
    <property type="entry name" value="HNHc"/>
    <property type="match status" value="1"/>
</dbReference>
<keyword evidence="3" id="KW-0378">Hydrolase</keyword>
<dbReference type="GO" id="GO:0003676">
    <property type="term" value="F:nucleic acid binding"/>
    <property type="evidence" value="ECO:0007669"/>
    <property type="project" value="InterPro"/>
</dbReference>
<dbReference type="GO" id="GO:0004519">
    <property type="term" value="F:endonuclease activity"/>
    <property type="evidence" value="ECO:0007669"/>
    <property type="project" value="UniProtKB-KW"/>
</dbReference>
<dbReference type="InterPro" id="IPR003615">
    <property type="entry name" value="HNH_nuc"/>
</dbReference>
<feature type="domain" description="HNH nuclease" evidence="2">
    <location>
        <begin position="245"/>
        <end position="296"/>
    </location>
</feature>
<keyword evidence="3" id="KW-0255">Endonuclease</keyword>
<evidence type="ECO:0000256" key="1">
    <source>
        <dbReference type="SAM" id="MobiDB-lite"/>
    </source>
</evidence>
<evidence type="ECO:0000313" key="5">
    <source>
        <dbReference type="Proteomes" id="UP000193925"/>
    </source>
</evidence>
<keyword evidence="3" id="KW-0540">Nuclease</keyword>
<accession>A0A060USP0</accession>
<dbReference type="NCBIfam" id="NF040563">
    <property type="entry name" value="guided_IscB"/>
    <property type="match status" value="1"/>
</dbReference>
<gene>
    <name evidence="4" type="ORF">AFERRI_50898</name>
    <name evidence="3" type="ORF">AFERRI_530231</name>
</gene>
<reference evidence="3" key="2">
    <citation type="submission" date="2014-07" db="EMBL/GenBank/DDBJ databases">
        <title>Initial genome analysis of the psychrotolerant acidophile Acidithiobacillus ferrivorans CF27: insights into iron and sulfur oxidation pathways and into biofilm formation.</title>
        <authorList>
            <person name="Talla E."/>
            <person name="Hedrich S."/>
            <person name="Mangenot S."/>
            <person name="Ji B."/>
            <person name="Johnson D.B."/>
            <person name="Barbe V."/>
            <person name="Bonnefoy V."/>
        </authorList>
    </citation>
    <scope>NUCLEOTIDE SEQUENCE [LARGE SCALE GENOMIC DNA]</scope>
    <source>
        <strain evidence="3">CF27</strain>
    </source>
</reference>
<dbReference type="EMBL" id="LT841305">
    <property type="protein sequence ID" value="SMH67696.1"/>
    <property type="molecule type" value="Genomic_DNA"/>
</dbReference>
<dbReference type="Proteomes" id="UP000193925">
    <property type="component" value="Chromosome AFERRI"/>
</dbReference>
<feature type="region of interest" description="Disordered" evidence="1">
    <location>
        <begin position="1"/>
        <end position="31"/>
    </location>
</feature>
<organism evidence="3">
    <name type="scientific">Acidithiobacillus ferrivorans</name>
    <dbReference type="NCBI Taxonomy" id="160808"/>
    <lineage>
        <taxon>Bacteria</taxon>
        <taxon>Pseudomonadati</taxon>
        <taxon>Pseudomonadota</taxon>
        <taxon>Acidithiobacillia</taxon>
        <taxon>Acidithiobacillales</taxon>
        <taxon>Acidithiobacillaceae</taxon>
        <taxon>Acidithiobacillus</taxon>
    </lineage>
</organism>
<evidence type="ECO:0000259" key="2">
    <source>
        <dbReference type="SMART" id="SM00507"/>
    </source>
</evidence>
<dbReference type="Pfam" id="PF14239">
    <property type="entry name" value="RRXRR"/>
    <property type="match status" value="1"/>
</dbReference>
<reference evidence="4 5" key="3">
    <citation type="submission" date="2017-03" db="EMBL/GenBank/DDBJ databases">
        <authorList>
            <person name="Regsiter A."/>
            <person name="William W."/>
        </authorList>
    </citation>
    <scope>NUCLEOTIDE SEQUENCE [LARGE SCALE GENOMIC DNA]</scope>
    <source>
        <strain evidence="4">PRJEB5721</strain>
    </source>
</reference>
<dbReference type="InterPro" id="IPR002711">
    <property type="entry name" value="HNH"/>
</dbReference>
<protein>
    <submittedName>
        <fullName evidence="3">HNH endonuclease domain protein</fullName>
    </submittedName>
</protein>
<reference evidence="3" key="1">
    <citation type="submission" date="2014-03" db="EMBL/GenBank/DDBJ databases">
        <authorList>
            <person name="Genoscope - CEA"/>
        </authorList>
    </citation>
    <scope>NUCLEOTIDE SEQUENCE [LARGE SCALE GENOMIC DNA]</scope>
    <source>
        <strain evidence="3">CF27</strain>
    </source>
</reference>
<dbReference type="GO" id="GO:0008270">
    <property type="term" value="F:zinc ion binding"/>
    <property type="evidence" value="ECO:0007669"/>
    <property type="project" value="InterPro"/>
</dbReference>
<name>A0A060USP0_9PROT</name>
<dbReference type="EMBL" id="CCCS020000049">
    <property type="protein sequence ID" value="CDQ11336.1"/>
    <property type="molecule type" value="Genomic_DNA"/>
</dbReference>
<evidence type="ECO:0000313" key="3">
    <source>
        <dbReference type="EMBL" id="CDQ11336.1"/>
    </source>
</evidence>
<dbReference type="CDD" id="cd00085">
    <property type="entry name" value="HNHc"/>
    <property type="match status" value="1"/>
</dbReference>